<dbReference type="AlphaFoldDB" id="A0A804KQC2"/>
<gene>
    <name evidence="1" type="ORF">GSMUA_248800.1</name>
</gene>
<keyword evidence="3" id="KW-1185">Reference proteome</keyword>
<reference evidence="2" key="2">
    <citation type="submission" date="2021-05" db="UniProtKB">
        <authorList>
            <consortium name="EnsemblPlants"/>
        </authorList>
    </citation>
    <scope>IDENTIFICATION</scope>
    <source>
        <strain evidence="2">subsp. malaccensis</strain>
    </source>
</reference>
<accession>A0A804KQC2</accession>
<dbReference type="Proteomes" id="UP000012960">
    <property type="component" value="Unplaced"/>
</dbReference>
<sequence>MDFDERQCWRRRYKSPICGRSAARDLGTTGNVARTTEMMERGGTPTIYVEKADMSFGFLNLHQRKMAKSAPKFNLWLRGWTPLKWW</sequence>
<dbReference type="InParanoid" id="A0A804KQC2"/>
<dbReference type="EMBL" id="HG996474">
    <property type="protein sequence ID" value="CAG1836911.1"/>
    <property type="molecule type" value="Genomic_DNA"/>
</dbReference>
<dbReference type="EnsemblPlants" id="Ma09_t30140.1">
    <property type="protein sequence ID" value="Ma09_p30140.1"/>
    <property type="gene ID" value="Ma09_g30140"/>
</dbReference>
<evidence type="ECO:0000313" key="3">
    <source>
        <dbReference type="Proteomes" id="UP000012960"/>
    </source>
</evidence>
<reference evidence="1" key="1">
    <citation type="submission" date="2021-03" db="EMBL/GenBank/DDBJ databases">
        <authorList>
            <consortium name="Genoscope - CEA"/>
            <person name="William W."/>
        </authorList>
    </citation>
    <scope>NUCLEOTIDE SEQUENCE</scope>
    <source>
        <strain evidence="1">Doubled-haploid Pahang</strain>
    </source>
</reference>
<name>A0A804KQC2_MUSAM</name>
<protein>
    <submittedName>
        <fullName evidence="1">(wild Malaysian banana) hypothetical protein</fullName>
    </submittedName>
</protein>
<organism evidence="2 3">
    <name type="scientific">Musa acuminata subsp. malaccensis</name>
    <name type="common">Wild banana</name>
    <name type="synonym">Musa malaccensis</name>
    <dbReference type="NCBI Taxonomy" id="214687"/>
    <lineage>
        <taxon>Eukaryota</taxon>
        <taxon>Viridiplantae</taxon>
        <taxon>Streptophyta</taxon>
        <taxon>Embryophyta</taxon>
        <taxon>Tracheophyta</taxon>
        <taxon>Spermatophyta</taxon>
        <taxon>Magnoliopsida</taxon>
        <taxon>Liliopsida</taxon>
        <taxon>Zingiberales</taxon>
        <taxon>Musaceae</taxon>
        <taxon>Musa</taxon>
    </lineage>
</organism>
<evidence type="ECO:0000313" key="1">
    <source>
        <dbReference type="EMBL" id="CAG1836911.1"/>
    </source>
</evidence>
<dbReference type="Gramene" id="Ma09_t30140.1">
    <property type="protein sequence ID" value="Ma09_p30140.1"/>
    <property type="gene ID" value="Ma09_g30140"/>
</dbReference>
<proteinExistence type="predicted"/>
<evidence type="ECO:0000313" key="2">
    <source>
        <dbReference type="EnsemblPlants" id="Ma09_p30140.1"/>
    </source>
</evidence>